<reference evidence="1 2" key="1">
    <citation type="submission" date="2020-08" db="EMBL/GenBank/DDBJ databases">
        <title>Genomic Encyclopedia of Type Strains, Phase IV (KMG-IV): sequencing the most valuable type-strain genomes for metagenomic binning, comparative biology and taxonomic classification.</title>
        <authorList>
            <person name="Goeker M."/>
        </authorList>
    </citation>
    <scope>NUCLEOTIDE SEQUENCE [LARGE SCALE GENOMIC DNA]</scope>
    <source>
        <strain evidence="1 2">DSM 27939</strain>
    </source>
</reference>
<dbReference type="EMBL" id="JACHFL010000011">
    <property type="protein sequence ID" value="MBB5364575.1"/>
    <property type="molecule type" value="Genomic_DNA"/>
</dbReference>
<dbReference type="AlphaFoldDB" id="A0A7W8NG92"/>
<gene>
    <name evidence="1" type="ORF">HNQ08_003688</name>
</gene>
<accession>A0A7W8NG92</accession>
<protein>
    <submittedName>
        <fullName evidence="1">Uncharacterized protein</fullName>
    </submittedName>
</protein>
<sequence length="153" mass="17282">MSKHHYELRPLEGVLSVRFSMTSDQVRTAVSGDPFIFRKTPDSGEVYAYQGNAFQVFFSTAQSVEFIELSRSEHFSVSYQGIDLLGTPAKQVIEQMAQWATYDRDAPGQGYTYTFPTLELAFWRPVRPGRYTMGDGRYFSTVGIGRPGYYSAG</sequence>
<name>A0A7W8NG92_9DEIO</name>
<dbReference type="RefSeq" id="WP_184135137.1">
    <property type="nucleotide sequence ID" value="NZ_JACHFL010000011.1"/>
</dbReference>
<dbReference type="Proteomes" id="UP000552709">
    <property type="component" value="Unassembled WGS sequence"/>
</dbReference>
<evidence type="ECO:0000313" key="1">
    <source>
        <dbReference type="EMBL" id="MBB5364575.1"/>
    </source>
</evidence>
<organism evidence="1 2">
    <name type="scientific">Deinococcus humi</name>
    <dbReference type="NCBI Taxonomy" id="662880"/>
    <lineage>
        <taxon>Bacteria</taxon>
        <taxon>Thermotogati</taxon>
        <taxon>Deinococcota</taxon>
        <taxon>Deinococci</taxon>
        <taxon>Deinococcales</taxon>
        <taxon>Deinococcaceae</taxon>
        <taxon>Deinococcus</taxon>
    </lineage>
</organism>
<proteinExistence type="predicted"/>
<evidence type="ECO:0000313" key="2">
    <source>
        <dbReference type="Proteomes" id="UP000552709"/>
    </source>
</evidence>
<keyword evidence="2" id="KW-1185">Reference proteome</keyword>
<comment type="caution">
    <text evidence="1">The sequence shown here is derived from an EMBL/GenBank/DDBJ whole genome shotgun (WGS) entry which is preliminary data.</text>
</comment>